<evidence type="ECO:0000313" key="3">
    <source>
        <dbReference type="EMBL" id="AFQ48927.1"/>
    </source>
</evidence>
<feature type="signal peptide" evidence="1">
    <location>
        <begin position="1"/>
        <end position="20"/>
    </location>
</feature>
<evidence type="ECO:0000313" key="4">
    <source>
        <dbReference type="Proteomes" id="UP000032866"/>
    </source>
</evidence>
<evidence type="ECO:0000256" key="1">
    <source>
        <dbReference type="SAM" id="SignalP"/>
    </source>
</evidence>
<dbReference type="EMBL" id="CP003774">
    <property type="protein sequence ID" value="AFQ48927.1"/>
    <property type="molecule type" value="Genomic_DNA"/>
</dbReference>
<dbReference type="GO" id="GO:0015288">
    <property type="term" value="F:porin activity"/>
    <property type="evidence" value="ECO:0007669"/>
    <property type="project" value="InterPro"/>
</dbReference>
<accession>A0A9W3K0Z9</accession>
<dbReference type="Pfam" id="PF13609">
    <property type="entry name" value="Porin_4"/>
    <property type="match status" value="1"/>
</dbReference>
<dbReference type="Gene3D" id="2.40.160.10">
    <property type="entry name" value="Porin"/>
    <property type="match status" value="1"/>
</dbReference>
<dbReference type="InterPro" id="IPR033900">
    <property type="entry name" value="Gram_neg_porin_domain"/>
</dbReference>
<dbReference type="SUPFAM" id="SSF56935">
    <property type="entry name" value="Porins"/>
    <property type="match status" value="1"/>
</dbReference>
<organism evidence="3 4">
    <name type="scientific">Burkholderia cepacia GG4</name>
    <dbReference type="NCBI Taxonomy" id="1009846"/>
    <lineage>
        <taxon>Bacteria</taxon>
        <taxon>Pseudomonadati</taxon>
        <taxon>Pseudomonadota</taxon>
        <taxon>Betaproteobacteria</taxon>
        <taxon>Burkholderiales</taxon>
        <taxon>Burkholderiaceae</taxon>
        <taxon>Burkholderia</taxon>
        <taxon>Burkholderia cepacia complex</taxon>
    </lineage>
</organism>
<dbReference type="AlphaFoldDB" id="A0A9W3K0Z9"/>
<dbReference type="InterPro" id="IPR023614">
    <property type="entry name" value="Porin_dom_sf"/>
</dbReference>
<protein>
    <submittedName>
        <fullName evidence="3">Porin, Gram-negative type</fullName>
    </submittedName>
</protein>
<feature type="chain" id="PRO_5040898741" evidence="1">
    <location>
        <begin position="21"/>
        <end position="120"/>
    </location>
</feature>
<reference evidence="3 4" key="1">
    <citation type="journal article" date="2012" name="J. Bacteriol.">
        <title>Complete Genome Sequence of Burkholderia sp. Strain GG4, a Betaproteobacterium That Reduces 3-Oxo-N-Acylhomoserine Lactones and Produces Different N-Acylhomoserine Lactones.</title>
        <authorList>
            <person name="Hong K.W."/>
            <person name="Koh C.L."/>
            <person name="Sam C.K."/>
            <person name="Yin W.F."/>
            <person name="Chan K.G."/>
        </authorList>
    </citation>
    <scope>NUCLEOTIDE SEQUENCE [LARGE SCALE GENOMIC DNA]</scope>
    <source>
        <strain evidence="3 4">GG4</strain>
    </source>
</reference>
<sequence>MKRTLIVTAWADVFATAAHAQCSVTLYGLIDAGITYPNNQGRHAHDRRRAARSTAAAGAFAGTDDLGGGLKAIFTPESGFGINNGSLKHHDEAPHPGRLFVTATRCVDARLQAHALRDAG</sequence>
<dbReference type="GO" id="GO:0016020">
    <property type="term" value="C:membrane"/>
    <property type="evidence" value="ECO:0007669"/>
    <property type="project" value="InterPro"/>
</dbReference>
<name>A0A9W3K0Z9_BURCE</name>
<keyword evidence="1" id="KW-0732">Signal</keyword>
<evidence type="ECO:0000259" key="2">
    <source>
        <dbReference type="Pfam" id="PF13609"/>
    </source>
</evidence>
<proteinExistence type="predicted"/>
<dbReference type="KEGG" id="bct:GEM_2521"/>
<feature type="domain" description="Porin" evidence="2">
    <location>
        <begin position="8"/>
        <end position="85"/>
    </location>
</feature>
<gene>
    <name evidence="3" type="ORF">GEM_2521</name>
</gene>
<dbReference type="Proteomes" id="UP000032866">
    <property type="component" value="Chromosome 1"/>
</dbReference>